<protein>
    <submittedName>
        <fullName evidence="2">SWI/SNF chromatin-remodeling complex subunit snf22 SWI/SNF complex subunit snf22 ATP-dependent helicase snf22</fullName>
        <ecNumber evidence="2">3.6.1.-</ecNumber>
    </submittedName>
</protein>
<evidence type="ECO:0000313" key="2">
    <source>
        <dbReference type="EMBL" id="SPF36605.1"/>
    </source>
</evidence>
<dbReference type="PANTHER" id="PTHR10799">
    <property type="entry name" value="SNF2/RAD54 HELICASE FAMILY"/>
    <property type="match status" value="1"/>
</dbReference>
<dbReference type="EC" id="3.6.1.-" evidence="2"/>
<keyword evidence="2" id="KW-0067">ATP-binding</keyword>
<evidence type="ECO:0000259" key="1">
    <source>
        <dbReference type="PROSITE" id="PS51192"/>
    </source>
</evidence>
<dbReference type="EMBL" id="OMOF01000072">
    <property type="protein sequence ID" value="SPF36605.1"/>
    <property type="molecule type" value="Genomic_DNA"/>
</dbReference>
<dbReference type="Gene3D" id="3.40.50.300">
    <property type="entry name" value="P-loop containing nucleotide triphosphate hydrolases"/>
    <property type="match status" value="1"/>
</dbReference>
<dbReference type="SMART" id="SM00487">
    <property type="entry name" value="DEXDc"/>
    <property type="match status" value="1"/>
</dbReference>
<dbReference type="GO" id="GO:0005524">
    <property type="term" value="F:ATP binding"/>
    <property type="evidence" value="ECO:0007669"/>
    <property type="project" value="InterPro"/>
</dbReference>
<name>A0A2U3KAC4_9FIRM</name>
<dbReference type="GO" id="GO:0004386">
    <property type="term" value="F:helicase activity"/>
    <property type="evidence" value="ECO:0007669"/>
    <property type="project" value="UniProtKB-KW"/>
</dbReference>
<dbReference type="InterPro" id="IPR038718">
    <property type="entry name" value="SNF2-like_sf"/>
</dbReference>
<dbReference type="AlphaFoldDB" id="A0A2U3KAC4"/>
<dbReference type="SUPFAM" id="SSF52540">
    <property type="entry name" value="P-loop containing nucleoside triphosphate hydrolases"/>
    <property type="match status" value="2"/>
</dbReference>
<sequence length="467" mass="52937">MKYVPHDYQDYAAKQILDKPACGLFLDMGMGKTVVTLTAINELLDGSIKVLIIAPLRVAEDTWSKECEKWDHLKHLRITKVLGAEKKRLAALEAKTDIYVINRENVAWLVKHYEPNQWPFSIVIIDELSSFKSASALRFRALRKVRPLIKRIVGLTGTPAPNGLIDLWPQMCLLDRGERLGKTLGGYQERYFLPDVMDRNTGVVYKYKPKPNAEKAIYNCISDICMSMKAQDYLLMPPRIDNFVRVEMSVKEKALYEQLEREMLLPFADGDVDVVNAAALSNKLLQMANGAVYDEFGAVQKIHQRKLDALEDLWEGANGKPMLMFYAYKHDKNRLIEFFKARKIKPRELNTSQDITDWNDGKLEIILAHPASTGHGLNLQAGGNIIVWFGLTWSLELYQQANGRLYRQGQNETVIVHHIVTRGTMDEQVIAALSRKEVGQMALIEAVKARMGGPTMMKTVADKEGTV</sequence>
<accession>A0A2U3KAC4</accession>
<dbReference type="GO" id="GO:0016787">
    <property type="term" value="F:hydrolase activity"/>
    <property type="evidence" value="ECO:0007669"/>
    <property type="project" value="UniProtKB-KW"/>
</dbReference>
<dbReference type="InterPro" id="IPR014001">
    <property type="entry name" value="Helicase_ATP-bd"/>
</dbReference>
<keyword evidence="2" id="KW-0547">Nucleotide-binding</keyword>
<keyword evidence="2" id="KW-0347">Helicase</keyword>
<organism evidence="2 3">
    <name type="scientific">Candidatus Desulfosporosinus infrequens</name>
    <dbReference type="NCBI Taxonomy" id="2043169"/>
    <lineage>
        <taxon>Bacteria</taxon>
        <taxon>Bacillati</taxon>
        <taxon>Bacillota</taxon>
        <taxon>Clostridia</taxon>
        <taxon>Eubacteriales</taxon>
        <taxon>Desulfitobacteriaceae</taxon>
        <taxon>Desulfosporosinus</taxon>
    </lineage>
</organism>
<dbReference type="PROSITE" id="PS51192">
    <property type="entry name" value="HELICASE_ATP_BIND_1"/>
    <property type="match status" value="1"/>
</dbReference>
<dbReference type="InterPro" id="IPR027417">
    <property type="entry name" value="P-loop_NTPase"/>
</dbReference>
<evidence type="ECO:0000313" key="3">
    <source>
        <dbReference type="Proteomes" id="UP000238916"/>
    </source>
</evidence>
<reference evidence="3" key="1">
    <citation type="submission" date="2018-02" db="EMBL/GenBank/DDBJ databases">
        <authorList>
            <person name="Hausmann B."/>
        </authorList>
    </citation>
    <scope>NUCLEOTIDE SEQUENCE [LARGE SCALE GENOMIC DNA]</scope>
    <source>
        <strain evidence="3">Peat soil MAG SbF1</strain>
    </source>
</reference>
<dbReference type="Proteomes" id="UP000238916">
    <property type="component" value="Unassembled WGS sequence"/>
</dbReference>
<feature type="domain" description="Helicase ATP-binding" evidence="1">
    <location>
        <begin position="13"/>
        <end position="177"/>
    </location>
</feature>
<dbReference type="OrthoDB" id="9760715at2"/>
<dbReference type="InterPro" id="IPR000330">
    <property type="entry name" value="SNF2_N"/>
</dbReference>
<gene>
    <name evidence="2" type="ORF">SBF1_1630006</name>
</gene>
<proteinExistence type="predicted"/>
<dbReference type="Pfam" id="PF00176">
    <property type="entry name" value="SNF2-rel_dom"/>
    <property type="match status" value="1"/>
</dbReference>
<keyword evidence="2" id="KW-0378">Hydrolase</keyword>
<dbReference type="Gene3D" id="3.40.50.10810">
    <property type="entry name" value="Tandem AAA-ATPase domain"/>
    <property type="match status" value="1"/>
</dbReference>